<keyword evidence="1" id="KW-0812">Transmembrane</keyword>
<feature type="transmembrane region" description="Helical" evidence="1">
    <location>
        <begin position="9"/>
        <end position="29"/>
    </location>
</feature>
<keyword evidence="1" id="KW-1133">Transmembrane helix</keyword>
<evidence type="ECO:0000313" key="2">
    <source>
        <dbReference type="EMBL" id="NRS91865.1"/>
    </source>
</evidence>
<reference evidence="2" key="1">
    <citation type="submission" date="2020-05" db="EMBL/GenBank/DDBJ databases">
        <title>Genomic Encyclopedia of Type Strains, Phase IV (KMG-V): Genome sequencing to study the core and pangenomes of soil and plant-associated prokaryotes.</title>
        <authorList>
            <person name="Whitman W."/>
        </authorList>
    </citation>
    <scope>NUCLEOTIDE SEQUENCE</scope>
    <source>
        <strain evidence="2">16F</strain>
    </source>
</reference>
<protein>
    <submittedName>
        <fullName evidence="2">Uncharacterized protein</fullName>
    </submittedName>
</protein>
<name>A0A8J8G713_9FLAO</name>
<organism evidence="2 3">
    <name type="scientific">Frigoriflavimonas asaccharolytica</name>
    <dbReference type="NCBI Taxonomy" id="2735899"/>
    <lineage>
        <taxon>Bacteria</taxon>
        <taxon>Pseudomonadati</taxon>
        <taxon>Bacteroidota</taxon>
        <taxon>Flavobacteriia</taxon>
        <taxon>Flavobacteriales</taxon>
        <taxon>Weeksellaceae</taxon>
        <taxon>Frigoriflavimonas</taxon>
    </lineage>
</organism>
<keyword evidence="1" id="KW-0472">Membrane</keyword>
<comment type="caution">
    <text evidence="2">The sequence shown here is derived from an EMBL/GenBank/DDBJ whole genome shotgun (WGS) entry which is preliminary data.</text>
</comment>
<dbReference type="EMBL" id="JABSNO010000005">
    <property type="protein sequence ID" value="NRS91865.1"/>
    <property type="molecule type" value="Genomic_DNA"/>
</dbReference>
<evidence type="ECO:0000256" key="1">
    <source>
        <dbReference type="SAM" id="Phobius"/>
    </source>
</evidence>
<dbReference type="Proteomes" id="UP000610746">
    <property type="component" value="Unassembled WGS sequence"/>
</dbReference>
<sequence>MKITASTKGLLISLGVCIAAFAIYFLFLAKKNEYLIDNPTNDTYYFKINNGNEQTIASGQYFKVDLNKGKNNIQVFDKQKKLLYDSAFEVKKYRGLINITHQDYFVHTQYYGYNIKKDSLLLTLDKTNIDNELYLGSPKKFNSLYTEAFYYNIDEKYDAIVKNVQKVESRSKIFRKQDFLNYYKEYYPSK</sequence>
<dbReference type="AlphaFoldDB" id="A0A8J8G713"/>
<dbReference type="RefSeq" id="WP_173778484.1">
    <property type="nucleotide sequence ID" value="NZ_JABSNO010000005.1"/>
</dbReference>
<gene>
    <name evidence="2" type="ORF">HNQ03_000932</name>
</gene>
<accession>A0A8J8G713</accession>
<evidence type="ECO:0000313" key="3">
    <source>
        <dbReference type="Proteomes" id="UP000610746"/>
    </source>
</evidence>
<keyword evidence="3" id="KW-1185">Reference proteome</keyword>
<proteinExistence type="predicted"/>